<feature type="region of interest" description="Disordered" evidence="1">
    <location>
        <begin position="138"/>
        <end position="239"/>
    </location>
</feature>
<gene>
    <name evidence="2" type="ORF">BT63DRAFT_412760</name>
</gene>
<name>A0A6A6UCV0_9PEZI</name>
<dbReference type="EMBL" id="MU004234">
    <property type="protein sequence ID" value="KAF2669982.1"/>
    <property type="molecule type" value="Genomic_DNA"/>
</dbReference>
<proteinExistence type="predicted"/>
<dbReference type="AlphaFoldDB" id="A0A6A6UCV0"/>
<evidence type="ECO:0000256" key="1">
    <source>
        <dbReference type="SAM" id="MobiDB-lite"/>
    </source>
</evidence>
<feature type="compositionally biased region" description="Basic and acidic residues" evidence="1">
    <location>
        <begin position="206"/>
        <end position="230"/>
    </location>
</feature>
<protein>
    <submittedName>
        <fullName evidence="2">Uncharacterized protein</fullName>
    </submittedName>
</protein>
<evidence type="ECO:0000313" key="3">
    <source>
        <dbReference type="Proteomes" id="UP000799302"/>
    </source>
</evidence>
<keyword evidence="3" id="KW-1185">Reference proteome</keyword>
<feature type="compositionally biased region" description="Basic residues" evidence="1">
    <location>
        <begin position="182"/>
        <end position="192"/>
    </location>
</feature>
<dbReference type="Proteomes" id="UP000799302">
    <property type="component" value="Unassembled WGS sequence"/>
</dbReference>
<evidence type="ECO:0000313" key="2">
    <source>
        <dbReference type="EMBL" id="KAF2669982.1"/>
    </source>
</evidence>
<dbReference type="OrthoDB" id="5387413at2759"/>
<feature type="compositionally biased region" description="Polar residues" evidence="1">
    <location>
        <begin position="170"/>
        <end position="181"/>
    </location>
</feature>
<sequence>MPGRRNSSSSAGLSSPIKVGFAPTLVTGVSRPLGRKEHWTIYYFEEHAAKCPDCQNPDEVQKQGFELCPEGFEKAADVADLLFKLRVDGEVHCISPREGQSIRIEIPPDYDNVISLLRAFRRSGRGLIEKRASFDRHYPVGPRLAPRGEVKEPKVPQPPSRSPSRSVSPAYNTQTYEPSSPTRRKSISRRPRQAPERSSRGSLQDFDERTQREADMRERLCQYDTEDRRPFYSRTRSVR</sequence>
<accession>A0A6A6UCV0</accession>
<organism evidence="2 3">
    <name type="scientific">Microthyrium microscopicum</name>
    <dbReference type="NCBI Taxonomy" id="703497"/>
    <lineage>
        <taxon>Eukaryota</taxon>
        <taxon>Fungi</taxon>
        <taxon>Dikarya</taxon>
        <taxon>Ascomycota</taxon>
        <taxon>Pezizomycotina</taxon>
        <taxon>Dothideomycetes</taxon>
        <taxon>Dothideomycetes incertae sedis</taxon>
        <taxon>Microthyriales</taxon>
        <taxon>Microthyriaceae</taxon>
        <taxon>Microthyrium</taxon>
    </lineage>
</organism>
<reference evidence="2" key="1">
    <citation type="journal article" date="2020" name="Stud. Mycol.">
        <title>101 Dothideomycetes genomes: a test case for predicting lifestyles and emergence of pathogens.</title>
        <authorList>
            <person name="Haridas S."/>
            <person name="Albert R."/>
            <person name="Binder M."/>
            <person name="Bloem J."/>
            <person name="Labutti K."/>
            <person name="Salamov A."/>
            <person name="Andreopoulos B."/>
            <person name="Baker S."/>
            <person name="Barry K."/>
            <person name="Bills G."/>
            <person name="Bluhm B."/>
            <person name="Cannon C."/>
            <person name="Castanera R."/>
            <person name="Culley D."/>
            <person name="Daum C."/>
            <person name="Ezra D."/>
            <person name="Gonzalez J."/>
            <person name="Henrissat B."/>
            <person name="Kuo A."/>
            <person name="Liang C."/>
            <person name="Lipzen A."/>
            <person name="Lutzoni F."/>
            <person name="Magnuson J."/>
            <person name="Mondo S."/>
            <person name="Nolan M."/>
            <person name="Ohm R."/>
            <person name="Pangilinan J."/>
            <person name="Park H.-J."/>
            <person name="Ramirez L."/>
            <person name="Alfaro M."/>
            <person name="Sun H."/>
            <person name="Tritt A."/>
            <person name="Yoshinaga Y."/>
            <person name="Zwiers L.-H."/>
            <person name="Turgeon B."/>
            <person name="Goodwin S."/>
            <person name="Spatafora J."/>
            <person name="Crous P."/>
            <person name="Grigoriev I."/>
        </authorList>
    </citation>
    <scope>NUCLEOTIDE SEQUENCE</scope>
    <source>
        <strain evidence="2">CBS 115976</strain>
    </source>
</reference>